<dbReference type="PROSITE" id="PS51257">
    <property type="entry name" value="PROKAR_LIPOPROTEIN"/>
    <property type="match status" value="1"/>
</dbReference>
<evidence type="ECO:0000313" key="2">
    <source>
        <dbReference type="EMBL" id="MCS5716078.1"/>
    </source>
</evidence>
<proteinExistence type="predicted"/>
<evidence type="ECO:0008006" key="4">
    <source>
        <dbReference type="Google" id="ProtNLM"/>
    </source>
</evidence>
<organism evidence="2 3">
    <name type="scientific">Herbiconiux gentiana</name>
    <dbReference type="NCBI Taxonomy" id="2970912"/>
    <lineage>
        <taxon>Bacteria</taxon>
        <taxon>Bacillati</taxon>
        <taxon>Actinomycetota</taxon>
        <taxon>Actinomycetes</taxon>
        <taxon>Micrococcales</taxon>
        <taxon>Microbacteriaceae</taxon>
        <taxon>Herbiconiux</taxon>
    </lineage>
</organism>
<dbReference type="RefSeq" id="WP_259487579.1">
    <property type="nucleotide sequence ID" value="NZ_JANTEZ010000008.1"/>
</dbReference>
<accession>A0ABT2GIT5</accession>
<keyword evidence="1" id="KW-0732">Signal</keyword>
<sequence length="134" mass="13138">MRLTRTFTAVVIAVAVAGGGLSGCAASPAEAPTTPIGGDIVAPVTMEANDLQGATVDLVVGQVLNVKTGDLATDSYTGEVADTQVATFVKGATGGSAETNPGVTAVGPGETEVTMTNSDGGIQPLTFTVVVTAK</sequence>
<evidence type="ECO:0000313" key="3">
    <source>
        <dbReference type="Proteomes" id="UP001165580"/>
    </source>
</evidence>
<feature type="chain" id="PRO_5047371957" description="Lipoprotein" evidence="1">
    <location>
        <begin position="26"/>
        <end position="134"/>
    </location>
</feature>
<dbReference type="Proteomes" id="UP001165580">
    <property type="component" value="Unassembled WGS sequence"/>
</dbReference>
<reference evidence="2" key="1">
    <citation type="submission" date="2022-08" db="EMBL/GenBank/DDBJ databases">
        <authorList>
            <person name="Deng Y."/>
            <person name="Han X.-F."/>
            <person name="Zhang Y.-Q."/>
        </authorList>
    </citation>
    <scope>NUCLEOTIDE SEQUENCE</scope>
    <source>
        <strain evidence="2">CPCC 205716</strain>
    </source>
</reference>
<feature type="signal peptide" evidence="1">
    <location>
        <begin position="1"/>
        <end position="25"/>
    </location>
</feature>
<protein>
    <recommendedName>
        <fullName evidence="4">Lipoprotein</fullName>
    </recommendedName>
</protein>
<gene>
    <name evidence="2" type="ORF">NVV95_16150</name>
</gene>
<name>A0ABT2GIT5_9MICO</name>
<comment type="caution">
    <text evidence="2">The sequence shown here is derived from an EMBL/GenBank/DDBJ whole genome shotgun (WGS) entry which is preliminary data.</text>
</comment>
<dbReference type="EMBL" id="JANTEZ010000008">
    <property type="protein sequence ID" value="MCS5716078.1"/>
    <property type="molecule type" value="Genomic_DNA"/>
</dbReference>
<keyword evidence="3" id="KW-1185">Reference proteome</keyword>
<evidence type="ECO:0000256" key="1">
    <source>
        <dbReference type="SAM" id="SignalP"/>
    </source>
</evidence>